<reference evidence="1 2" key="1">
    <citation type="submission" date="2019-07" db="EMBL/GenBank/DDBJ databases">
        <title>Whole genome shotgun sequence of Sporosarcina luteola NBRC 105378.</title>
        <authorList>
            <person name="Hosoyama A."/>
            <person name="Uohara A."/>
            <person name="Ohji S."/>
            <person name="Ichikawa N."/>
        </authorList>
    </citation>
    <scope>NUCLEOTIDE SEQUENCE [LARGE SCALE GENOMIC DNA]</scope>
    <source>
        <strain evidence="1 2">NBRC 105378</strain>
    </source>
</reference>
<accession>A0A511Z322</accession>
<dbReference type="EMBL" id="BJYL01000003">
    <property type="protein sequence ID" value="GEN81842.1"/>
    <property type="molecule type" value="Genomic_DNA"/>
</dbReference>
<comment type="caution">
    <text evidence="1">The sequence shown here is derived from an EMBL/GenBank/DDBJ whole genome shotgun (WGS) entry which is preliminary data.</text>
</comment>
<proteinExistence type="predicted"/>
<gene>
    <name evidence="1" type="ORF">SLU01_01540</name>
</gene>
<dbReference type="RefSeq" id="WP_147054304.1">
    <property type="nucleotide sequence ID" value="NZ_BJYL01000003.1"/>
</dbReference>
<evidence type="ECO:0000313" key="1">
    <source>
        <dbReference type="EMBL" id="GEN81842.1"/>
    </source>
</evidence>
<name>A0A511Z322_9BACL</name>
<sequence length="432" mass="51272">MVKTDEQIVEEIADHLHGYLKEGTVSLRSFFSKAEIKIQNIEDLLKIRFLLLPETMNFVRMLRKNIQTIKTTTVAETATHYGEVRGSIDWTETTKERLRKNYKDKTIFSVTESVRSYNNPENIVLKELLGILYELLFSDTVIRSVEKRSYFEEWQTLRKSVADIYLRNVYIDRIETRSLPDRMLTKTRFHRNSFYRESAVLLIRYRQMMRGSYEQEDLHKILSQTLIVPEDRDVLFELFYVVQLLKAYSGKRTLYLLDGRQNLVASWEDEDKRYQLYHDSTGSQSKRFLVRLDEVADSRHPYLIRKRDAISSYHEMAAGLFSEKKMNYLWRGRPDFILETYNKTDGELLSLLIGEVKNTSKKSYASQGLRELLHYMYLLKDERGQYADFSRIKVTGMLCLRDVEFNEAFEHPLVKVINMESDLNIEKNRIER</sequence>
<organism evidence="1 2">
    <name type="scientific">Sporosarcina luteola</name>
    <dbReference type="NCBI Taxonomy" id="582850"/>
    <lineage>
        <taxon>Bacteria</taxon>
        <taxon>Bacillati</taxon>
        <taxon>Bacillota</taxon>
        <taxon>Bacilli</taxon>
        <taxon>Bacillales</taxon>
        <taxon>Caryophanaceae</taxon>
        <taxon>Sporosarcina</taxon>
    </lineage>
</organism>
<dbReference type="Proteomes" id="UP000321901">
    <property type="component" value="Unassembled WGS sequence"/>
</dbReference>
<keyword evidence="2" id="KW-1185">Reference proteome</keyword>
<evidence type="ECO:0000313" key="2">
    <source>
        <dbReference type="Proteomes" id="UP000321901"/>
    </source>
</evidence>
<protein>
    <submittedName>
        <fullName evidence="1">Uncharacterized protein</fullName>
    </submittedName>
</protein>
<dbReference type="AlphaFoldDB" id="A0A511Z322"/>
<dbReference type="OrthoDB" id="2804813at2"/>